<feature type="coiled-coil region" evidence="1">
    <location>
        <begin position="44"/>
        <end position="92"/>
    </location>
</feature>
<evidence type="ECO:0000313" key="3">
    <source>
        <dbReference type="Proteomes" id="UP000681155"/>
    </source>
</evidence>
<evidence type="ECO:0000256" key="1">
    <source>
        <dbReference type="SAM" id="Coils"/>
    </source>
</evidence>
<protein>
    <submittedName>
        <fullName evidence="2">Uncharacterized protein</fullName>
    </submittedName>
</protein>
<accession>A0ABX8F056</accession>
<evidence type="ECO:0000313" key="2">
    <source>
        <dbReference type="EMBL" id="QVW25349.1"/>
    </source>
</evidence>
<organism evidence="2 3">
    <name type="scientific">Pseudomonas hormoni</name>
    <dbReference type="NCBI Taxonomy" id="3093767"/>
    <lineage>
        <taxon>Bacteria</taxon>
        <taxon>Pseudomonadati</taxon>
        <taxon>Pseudomonadota</taxon>
        <taxon>Gammaproteobacteria</taxon>
        <taxon>Pseudomonadales</taxon>
        <taxon>Pseudomonadaceae</taxon>
        <taxon>Pseudomonas</taxon>
    </lineage>
</organism>
<sequence>MSDESPPHNTRPSWITVGLISALCTGLGSAATVGVKYGQQETALSSLAERNQEYRETNKELLQNLKEWRQAYENQQSQLQSTRASLQRLQNDRCNPIRDKVDDLKITIEVASSGAPSQNIGVLQEMMKDYQSSLRSCYSANP</sequence>
<dbReference type="EMBL" id="CP075566">
    <property type="protein sequence ID" value="QVW25349.1"/>
    <property type="molecule type" value="Genomic_DNA"/>
</dbReference>
<proteinExistence type="predicted"/>
<name>A0ABX8F056_9PSED</name>
<reference evidence="2 3" key="1">
    <citation type="submission" date="2021-05" db="EMBL/GenBank/DDBJ databases">
        <title>Complete genome of the cytokinin-producing biocontrol strain Pseudomonas fluorescens G20-18.</title>
        <authorList>
            <person name="Nielsen T.K."/>
            <person name="Mekureyaw M.F."/>
            <person name="Hansen L.H."/>
            <person name="Nicolaisen M.H."/>
            <person name="Roitsch T.G."/>
            <person name="Hennessy R.C."/>
        </authorList>
    </citation>
    <scope>NUCLEOTIDE SEQUENCE [LARGE SCALE GENOMIC DNA]</scope>
    <source>
        <strain evidence="2 3">G20-18</strain>
    </source>
</reference>
<keyword evidence="1" id="KW-0175">Coiled coil</keyword>
<dbReference type="Proteomes" id="UP000681155">
    <property type="component" value="Chromosome"/>
</dbReference>
<gene>
    <name evidence="2" type="ORF">KJF94_07180</name>
</gene>
<keyword evidence="3" id="KW-1185">Reference proteome</keyword>
<dbReference type="RefSeq" id="WP_214382209.1">
    <property type="nucleotide sequence ID" value="NZ_CP075566.1"/>
</dbReference>